<comment type="caution">
    <text evidence="10">The sequence shown here is derived from an EMBL/GenBank/DDBJ whole genome shotgun (WGS) entry which is preliminary data.</text>
</comment>
<dbReference type="Proteomes" id="UP000034680">
    <property type="component" value="Unassembled WGS sequence"/>
</dbReference>
<dbReference type="InterPro" id="IPR051346">
    <property type="entry name" value="OTU_Deubiquitinase"/>
</dbReference>
<dbReference type="EC" id="3.4.19.12" evidence="2"/>
<feature type="domain" description="DUF3645" evidence="9">
    <location>
        <begin position="297"/>
        <end position="330"/>
    </location>
</feature>
<keyword evidence="11" id="KW-1185">Reference proteome</keyword>
<feature type="compositionally biased region" description="Basic and acidic residues" evidence="7">
    <location>
        <begin position="709"/>
        <end position="720"/>
    </location>
</feature>
<dbReference type="PANTHER" id="PTHR13367:SF34">
    <property type="match status" value="1"/>
</dbReference>
<name>A0A0G2F654_9PEZI</name>
<protein>
    <recommendedName>
        <fullName evidence="2">ubiquitinyl hydrolase 1</fullName>
        <ecNumber evidence="2">3.4.19.12</ecNumber>
    </recommendedName>
</protein>
<dbReference type="STRING" id="1214573.A0A0G2F654"/>
<evidence type="ECO:0000256" key="7">
    <source>
        <dbReference type="SAM" id="MobiDB-lite"/>
    </source>
</evidence>
<gene>
    <name evidence="10" type="ORF">UCDDA912_g10372</name>
</gene>
<feature type="region of interest" description="Disordered" evidence="7">
    <location>
        <begin position="709"/>
        <end position="730"/>
    </location>
</feature>
<dbReference type="AlphaFoldDB" id="A0A0G2F654"/>
<dbReference type="Pfam" id="PF12359">
    <property type="entry name" value="DUF3645"/>
    <property type="match status" value="1"/>
</dbReference>
<evidence type="ECO:0000256" key="6">
    <source>
        <dbReference type="ARBA" id="ARBA00022807"/>
    </source>
</evidence>
<reference evidence="10 11" key="1">
    <citation type="submission" date="2015-05" db="EMBL/GenBank/DDBJ databases">
        <title>Distinctive expansion of gene families associated with plant cell wall degradation and secondary metabolism in the genomes of grapevine trunk pathogens.</title>
        <authorList>
            <person name="Lawrence D.P."/>
            <person name="Travadon R."/>
            <person name="Rolshausen P.E."/>
            <person name="Baumgartner K."/>
        </authorList>
    </citation>
    <scope>NUCLEOTIDE SEQUENCE [LARGE SCALE GENOMIC DNA]</scope>
    <source>
        <strain evidence="10">DA912</strain>
    </source>
</reference>
<dbReference type="EMBL" id="LCUC01000648">
    <property type="protein sequence ID" value="KKY29699.1"/>
    <property type="molecule type" value="Genomic_DNA"/>
</dbReference>
<evidence type="ECO:0000256" key="2">
    <source>
        <dbReference type="ARBA" id="ARBA00012759"/>
    </source>
</evidence>
<keyword evidence="5" id="KW-0378">Hydrolase</keyword>
<keyword evidence="4" id="KW-0833">Ubl conjugation pathway</keyword>
<organism evidence="10 11">
    <name type="scientific">Diaporthe ampelina</name>
    <dbReference type="NCBI Taxonomy" id="1214573"/>
    <lineage>
        <taxon>Eukaryota</taxon>
        <taxon>Fungi</taxon>
        <taxon>Dikarya</taxon>
        <taxon>Ascomycota</taxon>
        <taxon>Pezizomycotina</taxon>
        <taxon>Sordariomycetes</taxon>
        <taxon>Sordariomycetidae</taxon>
        <taxon>Diaporthales</taxon>
        <taxon>Diaporthaceae</taxon>
        <taxon>Diaporthe</taxon>
    </lineage>
</organism>
<evidence type="ECO:0000256" key="3">
    <source>
        <dbReference type="ARBA" id="ARBA00022670"/>
    </source>
</evidence>
<accession>A0A0G2F654</accession>
<evidence type="ECO:0000313" key="11">
    <source>
        <dbReference type="Proteomes" id="UP000034680"/>
    </source>
</evidence>
<evidence type="ECO:0000259" key="9">
    <source>
        <dbReference type="Pfam" id="PF12359"/>
    </source>
</evidence>
<dbReference type="GO" id="GO:0004843">
    <property type="term" value="F:cysteine-type deubiquitinase activity"/>
    <property type="evidence" value="ECO:0007669"/>
    <property type="project" value="UniProtKB-EC"/>
</dbReference>
<evidence type="ECO:0000256" key="1">
    <source>
        <dbReference type="ARBA" id="ARBA00000707"/>
    </source>
</evidence>
<evidence type="ECO:0000256" key="4">
    <source>
        <dbReference type="ARBA" id="ARBA00022786"/>
    </source>
</evidence>
<dbReference type="InterPro" id="IPR022105">
    <property type="entry name" value="DUF3645"/>
</dbReference>
<sequence length="1046" mass="117014">MGEGKSSVIVPIVAAALADGEQLLRVIVAKPQSKQMTQMLISKLGGLLDRRVYFMPISRSLKLDSTAARIISDILHDCMSSGGILLTQPEHILSFQLMTPECYILGRQDVGRQLMSTLDFLEQNARDIVDESDENFSVKFELIYTMGMQRPIELSPDRWLVLQQVLDLVRLLAPGVAKDLPQSLDYHPGVSGSFPRIRILRADAGALLHQRLADHICNNGLDAFQVSRQPEEIRKVIHSYITKPELDAAAISAVEGSLFWTETTKSPLLLIRGIIACGVLEFVLGQKRWRVNYGPASRTPPTQLAVPYRAKDSPSLRSEFSHPDVVIALTSLSYYYGGLSDDDLFVAMGHLMETDQSDVEYQAWVRDANDLPAAFKQLQGINLKDRPLCTSEVFPALRFAKSVIDFFLSHIVFPKQMKEFPHKLSASGWDIGKRKSRPVTGFSGTNDSRCVLPIDVHHLDHPDQKHTNALVLEYILQPDNGVVLLKPVVQHMSDAEHLLATVLHLTPPVQVILDVGAQILELNNIEVAKTWLKKHDATKEAAVFVNDDDDLCVIDREDRVELLRASSFFSRLDSCLIFLDEAHTRGIDLRLPSHYRAAVTLGAGLTKDRLVQACMRMRKLGKGQTVVFCVSQEIQAKIMERTEAVRSSDITVADVITWSITETHVDIRRSMPLWAVQGERFFSQDKMWQKNRKDGRTLLSRERAEKFQEREAQSLDDRYRPRQAQSQPLRLADTSDADIYRIAERCQQFDGLKFNSSTLQEEQERELSPEIEQERQVQRAPAAAPATHRLHEDVRKFAIDGVFIRDSPAYMPAFEALKDSSAANGFSVLQLAGEGRLLVTADFAKTVMPSTRSSYLSDAFQRPVQWLLTSRAKGATSVDRIIIISPFEANQLYKRMEGSTAATLHVYKPRCNSGYAPMDRLDFHTVTAQVGPSIVPRGLAMQLGLFSGQLYISTYGDYKEICSFLGLSTEALTQEMSEKGWKVAANGFILSDDQGRPGGGSGPRESPVGFFKILMSKIRRNGDGIAKTHMGSLLEGKLFQASEFEE</sequence>
<dbReference type="PANTHER" id="PTHR13367">
    <property type="entry name" value="UBIQUITIN THIOESTERASE"/>
    <property type="match status" value="1"/>
</dbReference>
<dbReference type="GO" id="GO:0006508">
    <property type="term" value="P:proteolysis"/>
    <property type="evidence" value="ECO:0007669"/>
    <property type="project" value="UniProtKB-KW"/>
</dbReference>
<evidence type="ECO:0000313" key="10">
    <source>
        <dbReference type="EMBL" id="KKY29699.1"/>
    </source>
</evidence>
<dbReference type="Pfam" id="PF12340">
    <property type="entry name" value="DUF3638"/>
    <property type="match status" value="1"/>
</dbReference>
<proteinExistence type="predicted"/>
<dbReference type="InterPro" id="IPR022099">
    <property type="entry name" value="DUF3638"/>
</dbReference>
<reference evidence="10 11" key="2">
    <citation type="submission" date="2015-05" db="EMBL/GenBank/DDBJ databases">
        <authorList>
            <person name="Morales-Cruz A."/>
            <person name="Amrine K.C."/>
            <person name="Cantu D."/>
        </authorList>
    </citation>
    <scope>NUCLEOTIDE SEQUENCE [LARGE SCALE GENOMIC DNA]</scope>
    <source>
        <strain evidence="10">DA912</strain>
    </source>
</reference>
<evidence type="ECO:0000259" key="8">
    <source>
        <dbReference type="Pfam" id="PF12340"/>
    </source>
</evidence>
<feature type="domain" description="DUF3638" evidence="8">
    <location>
        <begin position="1"/>
        <end position="174"/>
    </location>
</feature>
<dbReference type="OrthoDB" id="3182339at2759"/>
<keyword evidence="3" id="KW-0645">Protease</keyword>
<comment type="catalytic activity">
    <reaction evidence="1">
        <text>Thiol-dependent hydrolysis of ester, thioester, amide, peptide and isopeptide bonds formed by the C-terminal Gly of ubiquitin (a 76-residue protein attached to proteins as an intracellular targeting signal).</text>
        <dbReference type="EC" id="3.4.19.12"/>
    </reaction>
</comment>
<evidence type="ECO:0000256" key="5">
    <source>
        <dbReference type="ARBA" id="ARBA00022801"/>
    </source>
</evidence>
<keyword evidence="6" id="KW-0788">Thiol protease</keyword>